<dbReference type="NCBIfam" id="NF007538">
    <property type="entry name" value="PRK10150.1"/>
    <property type="match status" value="1"/>
</dbReference>
<organism evidence="10 11">
    <name type="scientific">Planosporangium thailandense</name>
    <dbReference type="NCBI Taxonomy" id="765197"/>
    <lineage>
        <taxon>Bacteria</taxon>
        <taxon>Bacillati</taxon>
        <taxon>Actinomycetota</taxon>
        <taxon>Actinomycetes</taxon>
        <taxon>Micromonosporales</taxon>
        <taxon>Micromonosporaceae</taxon>
        <taxon>Planosporangium</taxon>
    </lineage>
</organism>
<evidence type="ECO:0000259" key="7">
    <source>
        <dbReference type="Pfam" id="PF00703"/>
    </source>
</evidence>
<dbReference type="SUPFAM" id="SSF49785">
    <property type="entry name" value="Galactose-binding domain-like"/>
    <property type="match status" value="1"/>
</dbReference>
<dbReference type="Pfam" id="PF00703">
    <property type="entry name" value="Glyco_hydro_2"/>
    <property type="match status" value="1"/>
</dbReference>
<keyword evidence="11" id="KW-1185">Reference proteome</keyword>
<proteinExistence type="inferred from homology"/>
<feature type="domain" description="Glycoside hydrolase family 2 immunoglobulin-like beta-sandwich" evidence="7">
    <location>
        <begin position="182"/>
        <end position="275"/>
    </location>
</feature>
<evidence type="ECO:0000256" key="1">
    <source>
        <dbReference type="ARBA" id="ARBA00007401"/>
    </source>
</evidence>
<evidence type="ECO:0000313" key="10">
    <source>
        <dbReference type="EMBL" id="NJC71352.1"/>
    </source>
</evidence>
<dbReference type="SUPFAM" id="SSF49303">
    <property type="entry name" value="beta-Galactosidase/glucuronidase domain"/>
    <property type="match status" value="1"/>
</dbReference>
<dbReference type="PROSITE" id="PS00608">
    <property type="entry name" value="GLYCOSYL_HYDROL_F2_2"/>
    <property type="match status" value="1"/>
</dbReference>
<dbReference type="InterPro" id="IPR036156">
    <property type="entry name" value="Beta-gal/glucu_dom_sf"/>
</dbReference>
<dbReference type="RefSeq" id="WP_167926259.1">
    <property type="nucleotide sequence ID" value="NZ_JAATVY010000011.1"/>
</dbReference>
<dbReference type="EMBL" id="JAATVY010000011">
    <property type="protein sequence ID" value="NJC71352.1"/>
    <property type="molecule type" value="Genomic_DNA"/>
</dbReference>
<gene>
    <name evidence="10" type="primary">uidA</name>
    <name evidence="10" type="ORF">HC031_16750</name>
</gene>
<feature type="domain" description="Glycoside hydrolase family 2 catalytic" evidence="8">
    <location>
        <begin position="277"/>
        <end position="590"/>
    </location>
</feature>
<dbReference type="InterPro" id="IPR023232">
    <property type="entry name" value="Glyco_hydro_2_AS"/>
</dbReference>
<dbReference type="SUPFAM" id="SSF51445">
    <property type="entry name" value="(Trans)glycosidases"/>
    <property type="match status" value="1"/>
</dbReference>
<dbReference type="Gene3D" id="2.60.120.260">
    <property type="entry name" value="Galactose-binding domain-like"/>
    <property type="match status" value="1"/>
</dbReference>
<evidence type="ECO:0000259" key="8">
    <source>
        <dbReference type="Pfam" id="PF02836"/>
    </source>
</evidence>
<dbReference type="PANTHER" id="PTHR10066">
    <property type="entry name" value="BETA-GLUCURONIDASE"/>
    <property type="match status" value="1"/>
</dbReference>
<comment type="similarity">
    <text evidence="1 6">Belongs to the glycosyl hydrolase 2 family.</text>
</comment>
<comment type="caution">
    <text evidence="10">The sequence shown here is derived from an EMBL/GenBank/DDBJ whole genome shotgun (WGS) entry which is preliminary data.</text>
</comment>
<dbReference type="InterPro" id="IPR006103">
    <property type="entry name" value="Glyco_hydro_2_cat"/>
</dbReference>
<evidence type="ECO:0000256" key="3">
    <source>
        <dbReference type="ARBA" id="ARBA00016205"/>
    </source>
</evidence>
<dbReference type="Gene3D" id="2.60.40.10">
    <property type="entry name" value="Immunoglobulins"/>
    <property type="match status" value="1"/>
</dbReference>
<evidence type="ECO:0000256" key="5">
    <source>
        <dbReference type="ARBA" id="ARBA00023295"/>
    </source>
</evidence>
<dbReference type="InterPro" id="IPR006104">
    <property type="entry name" value="Glyco_hydro_2_N"/>
</dbReference>
<name>A0ABX0Y1L0_9ACTN</name>
<dbReference type="Pfam" id="PF02837">
    <property type="entry name" value="Glyco_hydro_2_N"/>
    <property type="match status" value="1"/>
</dbReference>
<feature type="domain" description="Glycosyl hydrolases family 2 sugar binding" evidence="9">
    <location>
        <begin position="13"/>
        <end position="179"/>
    </location>
</feature>
<dbReference type="Pfam" id="PF02836">
    <property type="entry name" value="Glyco_hydro_2_C"/>
    <property type="match status" value="1"/>
</dbReference>
<dbReference type="PANTHER" id="PTHR10066:SF67">
    <property type="entry name" value="BETA-GLUCURONIDASE"/>
    <property type="match status" value="1"/>
</dbReference>
<protein>
    <recommendedName>
        <fullName evidence="3">Beta-glucuronidase</fullName>
        <ecNumber evidence="2">3.2.1.31</ecNumber>
    </recommendedName>
</protein>
<dbReference type="EC" id="3.2.1.31" evidence="2"/>
<evidence type="ECO:0000259" key="9">
    <source>
        <dbReference type="Pfam" id="PF02837"/>
    </source>
</evidence>
<dbReference type="InterPro" id="IPR023230">
    <property type="entry name" value="Glyco_hydro_2_CS"/>
</dbReference>
<accession>A0ABX0Y1L0</accession>
<dbReference type="InterPro" id="IPR013783">
    <property type="entry name" value="Ig-like_fold"/>
</dbReference>
<dbReference type="InterPro" id="IPR006101">
    <property type="entry name" value="Glyco_hydro_2"/>
</dbReference>
<keyword evidence="5 6" id="KW-0326">Glycosidase</keyword>
<dbReference type="Proteomes" id="UP000722989">
    <property type="component" value="Unassembled WGS sequence"/>
</dbReference>
<dbReference type="InterPro" id="IPR006102">
    <property type="entry name" value="Ig-like_GH2"/>
</dbReference>
<reference evidence="10 11" key="1">
    <citation type="submission" date="2020-03" db="EMBL/GenBank/DDBJ databases">
        <title>WGS of the type strain of Planosporangium spp.</title>
        <authorList>
            <person name="Thawai C."/>
        </authorList>
    </citation>
    <scope>NUCLEOTIDE SEQUENCE [LARGE SCALE GENOMIC DNA]</scope>
    <source>
        <strain evidence="10 11">TBRC 5610</strain>
    </source>
</reference>
<dbReference type="PRINTS" id="PR00132">
    <property type="entry name" value="GLHYDRLASE2"/>
</dbReference>
<dbReference type="InterPro" id="IPR017853">
    <property type="entry name" value="GH"/>
</dbReference>
<evidence type="ECO:0000256" key="6">
    <source>
        <dbReference type="RuleBase" id="RU361154"/>
    </source>
</evidence>
<dbReference type="InterPro" id="IPR008979">
    <property type="entry name" value="Galactose-bd-like_sf"/>
</dbReference>
<dbReference type="Gene3D" id="3.20.20.80">
    <property type="entry name" value="Glycosidases"/>
    <property type="match status" value="1"/>
</dbReference>
<evidence type="ECO:0000256" key="2">
    <source>
        <dbReference type="ARBA" id="ARBA00012761"/>
    </source>
</evidence>
<dbReference type="PROSITE" id="PS00719">
    <property type="entry name" value="GLYCOSYL_HYDROL_F2_1"/>
    <property type="match status" value="1"/>
</dbReference>
<keyword evidence="4 6" id="KW-0378">Hydrolase</keyword>
<evidence type="ECO:0000313" key="11">
    <source>
        <dbReference type="Proteomes" id="UP000722989"/>
    </source>
</evidence>
<evidence type="ECO:0000256" key="4">
    <source>
        <dbReference type="ARBA" id="ARBA00022801"/>
    </source>
</evidence>
<sequence length="593" mass="66262">MLEPRETPTRERRSLDGLWRFALDADGVGRGEGWWRGPLPGAREAPVPASYNDLFADARVHDHVGDVWYQTLVRVPDRWAGQRIVLRFGSATHRAVVWVNDTQVVEHEGGYTPFEADVTDVVEFGADNRVTAVVNNVLTWQSIPPGYVDQTPEGPRQWYFHDFFNYAGIHRTVWLYTTPTAYVRDVTVVTGLSGTAGTVGYEVETAGADGTEVRVGLADATGTEVARATGAAGELTVADVHPWRPGEGYLYTFTVELWRDGEGPVDVYPLPVGIRTVDVSGTRFLINGEPFYFRGFGKHEDTPVRGKGHDDVFLVHDFALLDWIGANSFRTSHYPYAEEVLDYADRHGLVVIDETAAVGLNAQLGATLAKTSFTTFSPDTVNDATREVHRQAIRELVARDKNHPSVVIWSIANEPESWTPASRAYFEPLVAEARRLDPTRPVAFANVLVATPDRDVLSDLFDVLMLNRYYGWYTDTGDLPAAERDLEVELSTWADRYGKPIIMTEYGADTVAGLHSVVAVPWTEEYQVELLAMYHRVFDRVDAVVGEHVWNFADFATSVTIMRVGGNRKGVFTRDRHPKAAAHLLRRRWRGSP</sequence>
<dbReference type="GO" id="GO:0004566">
    <property type="term" value="F:beta-glucuronidase activity"/>
    <property type="evidence" value="ECO:0007669"/>
    <property type="project" value="UniProtKB-EC"/>
</dbReference>